<dbReference type="InterPro" id="IPR050406">
    <property type="entry name" value="FGGY_Carb_Kinase"/>
</dbReference>
<dbReference type="InterPro" id="IPR043129">
    <property type="entry name" value="ATPase_NBD"/>
</dbReference>
<dbReference type="InterPro" id="IPR018484">
    <property type="entry name" value="FGGY_N"/>
</dbReference>
<dbReference type="RefSeq" id="WP_094762860.1">
    <property type="nucleotide sequence ID" value="NZ_FQZL01000015.1"/>
</dbReference>
<dbReference type="GO" id="GO:0005975">
    <property type="term" value="P:carbohydrate metabolic process"/>
    <property type="evidence" value="ECO:0007669"/>
    <property type="project" value="InterPro"/>
</dbReference>
<evidence type="ECO:0000256" key="2">
    <source>
        <dbReference type="ARBA" id="ARBA00022679"/>
    </source>
</evidence>
<organism evidence="6 7">
    <name type="scientific">Dethiosulfatibacter aminovorans DSM 17477</name>
    <dbReference type="NCBI Taxonomy" id="1121476"/>
    <lineage>
        <taxon>Bacteria</taxon>
        <taxon>Bacillati</taxon>
        <taxon>Bacillota</taxon>
        <taxon>Tissierellia</taxon>
        <taxon>Dethiosulfatibacter</taxon>
    </lineage>
</organism>
<evidence type="ECO:0000313" key="7">
    <source>
        <dbReference type="Proteomes" id="UP000184052"/>
    </source>
</evidence>
<keyword evidence="7" id="KW-1185">Reference proteome</keyword>
<feature type="domain" description="Carbohydrate kinase FGGY C-terminal" evidence="5">
    <location>
        <begin position="361"/>
        <end position="455"/>
    </location>
</feature>
<dbReference type="Pfam" id="PF00370">
    <property type="entry name" value="FGGY_N"/>
    <property type="match status" value="1"/>
</dbReference>
<dbReference type="AlphaFoldDB" id="A0A1M6I009"/>
<dbReference type="PANTHER" id="PTHR43095">
    <property type="entry name" value="SUGAR KINASE"/>
    <property type="match status" value="1"/>
</dbReference>
<dbReference type="Gene3D" id="3.30.420.40">
    <property type="match status" value="2"/>
</dbReference>
<dbReference type="CDD" id="cd07779">
    <property type="entry name" value="ASKHA_NBD_FGGY_YgcE-like"/>
    <property type="match status" value="1"/>
</dbReference>
<proteinExistence type="inferred from homology"/>
<feature type="domain" description="Carbohydrate kinase FGGY N-terminal" evidence="4">
    <location>
        <begin position="7"/>
        <end position="249"/>
    </location>
</feature>
<dbReference type="InterPro" id="IPR018485">
    <property type="entry name" value="FGGY_C"/>
</dbReference>
<evidence type="ECO:0000259" key="5">
    <source>
        <dbReference type="Pfam" id="PF02782"/>
    </source>
</evidence>
<gene>
    <name evidence="6" type="ORF">SAMN02745751_02153</name>
</gene>
<comment type="similarity">
    <text evidence="1">Belongs to the FGGY kinase family.</text>
</comment>
<dbReference type="GO" id="GO:0016301">
    <property type="term" value="F:kinase activity"/>
    <property type="evidence" value="ECO:0007669"/>
    <property type="project" value="UniProtKB-KW"/>
</dbReference>
<dbReference type="EMBL" id="FQZL01000015">
    <property type="protein sequence ID" value="SHJ27773.1"/>
    <property type="molecule type" value="Genomic_DNA"/>
</dbReference>
<sequence length="516" mass="59093">MDKNCFMTIDCGTQSVRVLVFDIKGSLLYKYKSAIDEYKTLNPGWKEIDPDIIWNKICIGTRSLYEKDRNLFFRIEGVTVSCQRDSVVVVDKDGKPLRDCIIWMDKRKNEEIRPMKQWANALLKLVRFKRIGETYNREFRANWIRANEPEVWGKVHKYLLLSTYLNYKLTGRFADSTASTIGHLPFDYKRFKWAGKNDIKRQIFDLDDSYLYELVKPCTIMGGISGNASLETMLPKDLPVAATGSDKGCETIGVGCRNLEQGSISLGSQATIQTVAKKYFEIVTLFPPFPSVKEGWYNPEITIYRGFWMVKWFEEEFAHKELVEAGGSSQEAVKLLDDKLDHIPPGCDGLVLQPFWGQELLRPEAKGSVIGFHDYHTREHLYRAIIEGIAFALLEGIETLENKSGKRMTAIALSGGGSQSDTICQITADIFNREVYRVQTFETTGLGGAVAGFAALGKFENIDQGIENMVHKKSIFRPDEKNSRIYRKIYTRVYKNIYKKLKPLYEEMEKIHQDML</sequence>
<dbReference type="STRING" id="1121476.SAMN02745751_02153"/>
<dbReference type="Pfam" id="PF02782">
    <property type="entry name" value="FGGY_C"/>
    <property type="match status" value="1"/>
</dbReference>
<dbReference type="InterPro" id="IPR000577">
    <property type="entry name" value="Carb_kinase_FGGY"/>
</dbReference>
<evidence type="ECO:0000313" key="6">
    <source>
        <dbReference type="EMBL" id="SHJ27773.1"/>
    </source>
</evidence>
<protein>
    <submittedName>
        <fullName evidence="6">Sugar (Pentulose or hexulose) kinase</fullName>
    </submittedName>
</protein>
<dbReference type="SUPFAM" id="SSF53067">
    <property type="entry name" value="Actin-like ATPase domain"/>
    <property type="match status" value="2"/>
</dbReference>
<dbReference type="PANTHER" id="PTHR43095:SF5">
    <property type="entry name" value="XYLULOSE KINASE"/>
    <property type="match status" value="1"/>
</dbReference>
<name>A0A1M6I009_9FIRM</name>
<accession>A0A1M6I009</accession>
<dbReference type="PIRSF" id="PIRSF000538">
    <property type="entry name" value="GlpK"/>
    <property type="match status" value="1"/>
</dbReference>
<keyword evidence="2" id="KW-0808">Transferase</keyword>
<dbReference type="OrthoDB" id="9805576at2"/>
<keyword evidence="3 6" id="KW-0418">Kinase</keyword>
<evidence type="ECO:0000256" key="1">
    <source>
        <dbReference type="ARBA" id="ARBA00009156"/>
    </source>
</evidence>
<dbReference type="Proteomes" id="UP000184052">
    <property type="component" value="Unassembled WGS sequence"/>
</dbReference>
<evidence type="ECO:0000259" key="4">
    <source>
        <dbReference type="Pfam" id="PF00370"/>
    </source>
</evidence>
<evidence type="ECO:0000256" key="3">
    <source>
        <dbReference type="ARBA" id="ARBA00022777"/>
    </source>
</evidence>
<reference evidence="6 7" key="1">
    <citation type="submission" date="2016-11" db="EMBL/GenBank/DDBJ databases">
        <authorList>
            <person name="Jaros S."/>
            <person name="Januszkiewicz K."/>
            <person name="Wedrychowicz H."/>
        </authorList>
    </citation>
    <scope>NUCLEOTIDE SEQUENCE [LARGE SCALE GENOMIC DNA]</scope>
    <source>
        <strain evidence="6 7">DSM 17477</strain>
    </source>
</reference>